<dbReference type="AlphaFoldDB" id="A4C0I5"/>
<keyword evidence="1" id="KW-0812">Transmembrane</keyword>
<dbReference type="Proteomes" id="UP000003053">
    <property type="component" value="Unassembled WGS sequence"/>
</dbReference>
<name>A4C0I5_9FLAO</name>
<evidence type="ECO:0000256" key="1">
    <source>
        <dbReference type="SAM" id="Phobius"/>
    </source>
</evidence>
<reference evidence="2 3" key="1">
    <citation type="submission" date="2006-02" db="EMBL/GenBank/DDBJ databases">
        <authorList>
            <person name="Murray A."/>
            <person name="Staley J."/>
            <person name="Ferriera S."/>
            <person name="Johnson J."/>
            <person name="Kravitz S."/>
            <person name="Halpern A."/>
            <person name="Remington K."/>
            <person name="Beeson K."/>
            <person name="Tran B."/>
            <person name="Rogers Y.-H."/>
            <person name="Friedman R."/>
            <person name="Venter J.C."/>
        </authorList>
    </citation>
    <scope>NUCLEOTIDE SEQUENCE [LARGE SCALE GENOMIC DNA]</scope>
    <source>
        <strain evidence="2 3">23-P</strain>
    </source>
</reference>
<keyword evidence="1" id="KW-0472">Membrane</keyword>
<organism evidence="2 3">
    <name type="scientific">Polaribacter irgensii 23-P</name>
    <dbReference type="NCBI Taxonomy" id="313594"/>
    <lineage>
        <taxon>Bacteria</taxon>
        <taxon>Pseudomonadati</taxon>
        <taxon>Bacteroidota</taxon>
        <taxon>Flavobacteriia</taxon>
        <taxon>Flavobacteriales</taxon>
        <taxon>Flavobacteriaceae</taxon>
    </lineage>
</organism>
<keyword evidence="1" id="KW-1133">Transmembrane helix</keyword>
<protein>
    <submittedName>
        <fullName evidence="2">Uncharacterized protein</fullName>
    </submittedName>
</protein>
<feature type="transmembrane region" description="Helical" evidence="1">
    <location>
        <begin position="21"/>
        <end position="37"/>
    </location>
</feature>
<dbReference type="EMBL" id="AAOG01000002">
    <property type="protein sequence ID" value="EAR12928.1"/>
    <property type="molecule type" value="Genomic_DNA"/>
</dbReference>
<dbReference type="STRING" id="313594.PI23P_09880"/>
<comment type="caution">
    <text evidence="2">The sequence shown here is derived from an EMBL/GenBank/DDBJ whole genome shotgun (WGS) entry which is preliminary data.</text>
</comment>
<keyword evidence="3" id="KW-1185">Reference proteome</keyword>
<accession>A4C0I5</accession>
<dbReference type="HOGENOM" id="CLU_3331394_0_0_10"/>
<sequence length="38" mass="4304">MLKIGDVKTDCFTGIARKFKLAVFFLKVVFWLIPVATS</sequence>
<proteinExistence type="predicted"/>
<gene>
    <name evidence="2" type="ORF">PI23P_09880</name>
</gene>
<evidence type="ECO:0000313" key="2">
    <source>
        <dbReference type="EMBL" id="EAR12928.1"/>
    </source>
</evidence>
<evidence type="ECO:0000313" key="3">
    <source>
        <dbReference type="Proteomes" id="UP000003053"/>
    </source>
</evidence>